<protein>
    <submittedName>
        <fullName evidence="2">Pectate lyase</fullName>
        <ecNumber evidence="2">4.2.2.2</ecNumber>
    </submittedName>
</protein>
<feature type="chain" id="PRO_5046084621" evidence="1">
    <location>
        <begin position="22"/>
        <end position="363"/>
    </location>
</feature>
<sequence>MKKLVIISILCVCFFQQKSYAQNNEYLSKPWKVVATQMPAEWYGTSESIMAADSVLKYQTVIGGWMKNTNFHSGGVNQAYWKEILDSGIGATFDNDATITEIRFLAKMYANTKNAKYKKAFDKGLNYVFISQYDNGGWPQFFPVRKGGVSYSAHITYNDNAMVNIMSFLEEIATNNPEFAPLKISESDKKKAQNAIQKGIQCFLDTQIKVNNKPTVWCAQHDEITLLPAKARSYELPSFSGGESVGIALYLMSIKNPSPEIVSAIKGAVDWFESHKIEGIRLDTEITMEGTKNRIVVEDKNAPALWARFYDLETEKPYFCDRDGIKKGSLAEIGDNRRNGYSWYGTGPAKVLKLYPTWLVSNK</sequence>
<proteinExistence type="predicted"/>
<dbReference type="Proteomes" id="UP001595616">
    <property type="component" value="Unassembled WGS sequence"/>
</dbReference>
<gene>
    <name evidence="2" type="primary">pelA</name>
    <name evidence="2" type="ORF">ACFOOI_16385</name>
</gene>
<accession>A0ABV7Z1W6</accession>
<comment type="caution">
    <text evidence="2">The sequence shown here is derived from an EMBL/GenBank/DDBJ whole genome shotgun (WGS) entry which is preliminary data.</text>
</comment>
<dbReference type="GO" id="GO:0030570">
    <property type="term" value="F:pectate lyase activity"/>
    <property type="evidence" value="ECO:0007669"/>
    <property type="project" value="UniProtKB-EC"/>
</dbReference>
<feature type="signal peptide" evidence="1">
    <location>
        <begin position="1"/>
        <end position="21"/>
    </location>
</feature>
<dbReference type="Pfam" id="PF09492">
    <property type="entry name" value="Pec_lyase"/>
    <property type="match status" value="1"/>
</dbReference>
<organism evidence="2 3">
    <name type="scientific">Lacihabitans lacunae</name>
    <dbReference type="NCBI Taxonomy" id="1028214"/>
    <lineage>
        <taxon>Bacteria</taxon>
        <taxon>Pseudomonadati</taxon>
        <taxon>Bacteroidota</taxon>
        <taxon>Cytophagia</taxon>
        <taxon>Cytophagales</taxon>
        <taxon>Leadbetterellaceae</taxon>
        <taxon>Lacihabitans</taxon>
    </lineage>
</organism>
<name>A0ABV7Z1W6_9BACT</name>
<dbReference type="RefSeq" id="WP_379839109.1">
    <property type="nucleotide sequence ID" value="NZ_JBHRYQ010000001.1"/>
</dbReference>
<dbReference type="EMBL" id="JBHRYQ010000001">
    <property type="protein sequence ID" value="MFC3812241.1"/>
    <property type="molecule type" value="Genomic_DNA"/>
</dbReference>
<evidence type="ECO:0000313" key="2">
    <source>
        <dbReference type="EMBL" id="MFC3812241.1"/>
    </source>
</evidence>
<evidence type="ECO:0000313" key="3">
    <source>
        <dbReference type="Proteomes" id="UP001595616"/>
    </source>
</evidence>
<dbReference type="EC" id="4.2.2.2" evidence="2"/>
<dbReference type="SUPFAM" id="SSF81853">
    <property type="entry name" value="Family 10 polysaccharide lyase"/>
    <property type="match status" value="1"/>
</dbReference>
<dbReference type="NCBIfam" id="TIGR02474">
    <property type="entry name" value="pec_lyase"/>
    <property type="match status" value="1"/>
</dbReference>
<keyword evidence="2" id="KW-0456">Lyase</keyword>
<dbReference type="InterPro" id="IPR012669">
    <property type="entry name" value="Pectate_lyase"/>
</dbReference>
<dbReference type="Gene3D" id="1.50.10.20">
    <property type="match status" value="1"/>
</dbReference>
<keyword evidence="1" id="KW-0732">Signal</keyword>
<keyword evidence="3" id="KW-1185">Reference proteome</keyword>
<reference evidence="3" key="1">
    <citation type="journal article" date="2019" name="Int. J. Syst. Evol. Microbiol.">
        <title>The Global Catalogue of Microorganisms (GCM) 10K type strain sequencing project: providing services to taxonomists for standard genome sequencing and annotation.</title>
        <authorList>
            <consortium name="The Broad Institute Genomics Platform"/>
            <consortium name="The Broad Institute Genome Sequencing Center for Infectious Disease"/>
            <person name="Wu L."/>
            <person name="Ma J."/>
        </authorList>
    </citation>
    <scope>NUCLEOTIDE SEQUENCE [LARGE SCALE GENOMIC DNA]</scope>
    <source>
        <strain evidence="3">CECT 7956</strain>
    </source>
</reference>
<evidence type="ECO:0000256" key="1">
    <source>
        <dbReference type="SAM" id="SignalP"/>
    </source>
</evidence>